<sequence>MAERRKLEAAMLVLTVFGTLLIVPPLVYIFSQPISHFGVPQVVIYLFAWWALIIAATALLTHWMPRDSVDPGERD</sequence>
<gene>
    <name evidence="2" type="ORF">N8A98_20500</name>
</gene>
<protein>
    <recommendedName>
        <fullName evidence="4">DUF3311 domain-containing protein</fullName>
    </recommendedName>
</protein>
<organism evidence="2 3">
    <name type="scientific">Devosia neptuniae</name>
    <dbReference type="NCBI Taxonomy" id="191302"/>
    <lineage>
        <taxon>Bacteria</taxon>
        <taxon>Pseudomonadati</taxon>
        <taxon>Pseudomonadota</taxon>
        <taxon>Alphaproteobacteria</taxon>
        <taxon>Hyphomicrobiales</taxon>
        <taxon>Devosiaceae</taxon>
        <taxon>Devosia</taxon>
    </lineage>
</organism>
<keyword evidence="1" id="KW-1133">Transmembrane helix</keyword>
<feature type="transmembrane region" description="Helical" evidence="1">
    <location>
        <begin position="12"/>
        <end position="30"/>
    </location>
</feature>
<evidence type="ECO:0000256" key="1">
    <source>
        <dbReference type="SAM" id="Phobius"/>
    </source>
</evidence>
<dbReference type="Proteomes" id="UP001061862">
    <property type="component" value="Chromosome"/>
</dbReference>
<dbReference type="EMBL" id="CP104965">
    <property type="protein sequence ID" value="UXN69577.1"/>
    <property type="molecule type" value="Genomic_DNA"/>
</dbReference>
<name>A0ABY6CBE9_9HYPH</name>
<proteinExistence type="predicted"/>
<evidence type="ECO:0000313" key="2">
    <source>
        <dbReference type="EMBL" id="UXN69577.1"/>
    </source>
</evidence>
<keyword evidence="1" id="KW-0812">Transmembrane</keyword>
<keyword evidence="1" id="KW-0472">Membrane</keyword>
<accession>A0ABY6CBE9</accession>
<reference evidence="2 3" key="1">
    <citation type="submission" date="2022-09" db="EMBL/GenBank/DDBJ databases">
        <title>Interaction between co-microsymbionts with complementary sets of symbiotic genes in legume-rhizobium systems.</title>
        <authorList>
            <person name="Safronova V."/>
            <person name="Sazanova A."/>
            <person name="Afonin A."/>
            <person name="Chirak E."/>
        </authorList>
    </citation>
    <scope>NUCLEOTIDE SEQUENCE [LARGE SCALE GENOMIC DNA]</scope>
    <source>
        <strain evidence="2 3">A18/4-1</strain>
    </source>
</reference>
<evidence type="ECO:0000313" key="3">
    <source>
        <dbReference type="Proteomes" id="UP001061862"/>
    </source>
</evidence>
<keyword evidence="3" id="KW-1185">Reference proteome</keyword>
<evidence type="ECO:0008006" key="4">
    <source>
        <dbReference type="Google" id="ProtNLM"/>
    </source>
</evidence>
<feature type="transmembrane region" description="Helical" evidence="1">
    <location>
        <begin position="42"/>
        <end position="64"/>
    </location>
</feature>
<dbReference type="RefSeq" id="WP_262168121.1">
    <property type="nucleotide sequence ID" value="NZ_CP104965.1"/>
</dbReference>